<comment type="caution">
    <text evidence="3">The sequence shown here is derived from an EMBL/GenBank/DDBJ whole genome shotgun (WGS) entry which is preliminary data.</text>
</comment>
<evidence type="ECO:0000313" key="4">
    <source>
        <dbReference type="Proteomes" id="UP000753961"/>
    </source>
</evidence>
<feature type="transmembrane region" description="Helical" evidence="1">
    <location>
        <begin position="77"/>
        <end position="96"/>
    </location>
</feature>
<dbReference type="AlphaFoldDB" id="A0A953HVV3"/>
<keyword evidence="4" id="KW-1185">Reference proteome</keyword>
<dbReference type="RefSeq" id="WP_222580312.1">
    <property type="nucleotide sequence ID" value="NZ_JAHVHU010000010.1"/>
</dbReference>
<dbReference type="InterPro" id="IPR006860">
    <property type="entry name" value="FecR"/>
</dbReference>
<dbReference type="EMBL" id="JAHVHU010000010">
    <property type="protein sequence ID" value="MBY5958773.1"/>
    <property type="molecule type" value="Genomic_DNA"/>
</dbReference>
<dbReference type="PANTHER" id="PTHR30273:SF2">
    <property type="entry name" value="PROTEIN FECR"/>
    <property type="match status" value="1"/>
</dbReference>
<keyword evidence="1" id="KW-0472">Membrane</keyword>
<evidence type="ECO:0000259" key="2">
    <source>
        <dbReference type="Pfam" id="PF04773"/>
    </source>
</evidence>
<name>A0A953HVV3_9BACT</name>
<reference evidence="3" key="1">
    <citation type="submission" date="2021-06" db="EMBL/GenBank/DDBJ databases">
        <title>44 bacteria genomes isolated from Dapeng, Shenzhen.</title>
        <authorList>
            <person name="Zheng W."/>
            <person name="Yu S."/>
            <person name="Huang Y."/>
        </authorList>
    </citation>
    <scope>NUCLEOTIDE SEQUENCE</scope>
    <source>
        <strain evidence="3">DP5N28-2</strain>
    </source>
</reference>
<dbReference type="Pfam" id="PF04773">
    <property type="entry name" value="FecR"/>
    <property type="match status" value="1"/>
</dbReference>
<dbReference type="Gene3D" id="2.60.120.1440">
    <property type="match status" value="1"/>
</dbReference>
<feature type="domain" description="FecR protein" evidence="2">
    <location>
        <begin position="105"/>
        <end position="198"/>
    </location>
</feature>
<dbReference type="Gene3D" id="3.55.50.30">
    <property type="match status" value="1"/>
</dbReference>
<evidence type="ECO:0000313" key="3">
    <source>
        <dbReference type="EMBL" id="MBY5958773.1"/>
    </source>
</evidence>
<dbReference type="Proteomes" id="UP000753961">
    <property type="component" value="Unassembled WGS sequence"/>
</dbReference>
<gene>
    <name evidence="3" type="ORF">KUV50_11545</name>
</gene>
<keyword evidence="1" id="KW-1133">Transmembrane helix</keyword>
<accession>A0A953HVV3</accession>
<sequence length="313" mass="35331">MYKKEFQELLIKYKNGTSTVHEVEEMTRLLDINPEFYALIDADVDQDWKNFSAGLKDGKDQIPKSISKKQIVSRTSMWKVAAAIALLIAAGTVWWFTSNSGQVHYHTDFGERQMIELPDGSQVTLNANSELTWSTNWKRTGIRSVTLDGEAFFEVAKYKAQKFEVNTGDVVVKVLGTSFNVSNRRGDTKVYLEEGKVQLALPGVEELAMVPGDKIEYESISQKIEKTEMETLRSAAAWKTGVISFQEQPLNRIIPELSDIYGVELICVDSALNDKVMDVGVPYMDWEATKQSLELAMKVAIQEIDGKYYIESK</sequence>
<dbReference type="GO" id="GO:0016989">
    <property type="term" value="F:sigma factor antagonist activity"/>
    <property type="evidence" value="ECO:0007669"/>
    <property type="project" value="TreeGrafter"/>
</dbReference>
<dbReference type="PIRSF" id="PIRSF018266">
    <property type="entry name" value="FecR"/>
    <property type="match status" value="1"/>
</dbReference>
<dbReference type="InterPro" id="IPR012373">
    <property type="entry name" value="Ferrdict_sens_TM"/>
</dbReference>
<evidence type="ECO:0000256" key="1">
    <source>
        <dbReference type="SAM" id="Phobius"/>
    </source>
</evidence>
<dbReference type="PANTHER" id="PTHR30273">
    <property type="entry name" value="PERIPLASMIC SIGNAL SENSOR AND SIGMA FACTOR ACTIVATOR FECR-RELATED"/>
    <property type="match status" value="1"/>
</dbReference>
<organism evidence="3 4">
    <name type="scientific">Membranihabitans marinus</name>
    <dbReference type="NCBI Taxonomy" id="1227546"/>
    <lineage>
        <taxon>Bacteria</taxon>
        <taxon>Pseudomonadati</taxon>
        <taxon>Bacteroidota</taxon>
        <taxon>Saprospiria</taxon>
        <taxon>Saprospirales</taxon>
        <taxon>Saprospiraceae</taxon>
        <taxon>Membranihabitans</taxon>
    </lineage>
</organism>
<protein>
    <submittedName>
        <fullName evidence="3">FecR domain-containing protein</fullName>
    </submittedName>
</protein>
<keyword evidence="1" id="KW-0812">Transmembrane</keyword>
<proteinExistence type="predicted"/>